<dbReference type="STRING" id="537013.CLOSTMETH_03085"/>
<comment type="caution">
    <text evidence="2">The sequence shown here is derived from an EMBL/GenBank/DDBJ whole genome shotgun (WGS) entry which is preliminary data.</text>
</comment>
<dbReference type="eggNOG" id="COG0613">
    <property type="taxonomic scope" value="Bacteria"/>
</dbReference>
<keyword evidence="3" id="KW-1185">Reference proteome</keyword>
<dbReference type="EMBL" id="ACEC01000109">
    <property type="protein sequence ID" value="EEG29315.1"/>
    <property type="molecule type" value="Genomic_DNA"/>
</dbReference>
<reference evidence="2 3" key="1">
    <citation type="submission" date="2009-01" db="EMBL/GenBank/DDBJ databases">
        <authorList>
            <person name="Fulton L."/>
            <person name="Clifton S."/>
            <person name="Fulton B."/>
            <person name="Xu J."/>
            <person name="Minx P."/>
            <person name="Pepin K.H."/>
            <person name="Johnson M."/>
            <person name="Bhonagiri V."/>
            <person name="Nash W.E."/>
            <person name="Mardis E.R."/>
            <person name="Wilson R.K."/>
        </authorList>
    </citation>
    <scope>NUCLEOTIDE SEQUENCE [LARGE SCALE GENOMIC DNA]</scope>
    <source>
        <strain evidence="2 3">DSM 5476</strain>
    </source>
</reference>
<dbReference type="AlphaFoldDB" id="C0EGU1"/>
<dbReference type="CDD" id="cd07438">
    <property type="entry name" value="PHP_HisPPase_AMP"/>
    <property type="match status" value="1"/>
</dbReference>
<dbReference type="Pfam" id="PF02811">
    <property type="entry name" value="PHP"/>
    <property type="match status" value="1"/>
</dbReference>
<dbReference type="SMART" id="SM00481">
    <property type="entry name" value="POLIIIAc"/>
    <property type="match status" value="1"/>
</dbReference>
<dbReference type="GO" id="GO:0004534">
    <property type="term" value="F:5'-3' RNA exonuclease activity"/>
    <property type="evidence" value="ECO:0007669"/>
    <property type="project" value="TreeGrafter"/>
</dbReference>
<name>C0EGU1_9FIRM</name>
<evidence type="ECO:0000313" key="3">
    <source>
        <dbReference type="Proteomes" id="UP000003340"/>
    </source>
</evidence>
<dbReference type="Gene3D" id="3.20.20.140">
    <property type="entry name" value="Metal-dependent hydrolases"/>
    <property type="match status" value="1"/>
</dbReference>
<dbReference type="InterPro" id="IPR003141">
    <property type="entry name" value="Pol/His_phosphatase_N"/>
</dbReference>
<evidence type="ECO:0000259" key="1">
    <source>
        <dbReference type="SMART" id="SM00481"/>
    </source>
</evidence>
<keyword evidence="2" id="KW-0378">Hydrolase</keyword>
<dbReference type="InterPro" id="IPR016195">
    <property type="entry name" value="Pol/histidinol_Pase-like"/>
</dbReference>
<dbReference type="InterPro" id="IPR052018">
    <property type="entry name" value="PHP_domain"/>
</dbReference>
<dbReference type="PANTHER" id="PTHR42924:SF3">
    <property type="entry name" value="POLYMERASE_HISTIDINOL PHOSPHATASE N-TERMINAL DOMAIN-CONTAINING PROTEIN"/>
    <property type="match status" value="1"/>
</dbReference>
<dbReference type="HOGENOM" id="CLU_067347_1_0_9"/>
<organism evidence="2 3">
    <name type="scientific">[Clostridium] methylpentosum DSM 5476</name>
    <dbReference type="NCBI Taxonomy" id="537013"/>
    <lineage>
        <taxon>Bacteria</taxon>
        <taxon>Bacillati</taxon>
        <taxon>Bacillota</taxon>
        <taxon>Clostridia</taxon>
        <taxon>Eubacteriales</taxon>
        <taxon>Oscillospiraceae</taxon>
        <taxon>Oscillospiraceae incertae sedis</taxon>
    </lineage>
</organism>
<dbReference type="Proteomes" id="UP000003340">
    <property type="component" value="Unassembled WGS sequence"/>
</dbReference>
<dbReference type="InterPro" id="IPR004013">
    <property type="entry name" value="PHP_dom"/>
</dbReference>
<protein>
    <submittedName>
        <fullName evidence="2">PHP domain protein</fullName>
        <ecNumber evidence="2">3.1.3.-</ecNumber>
    </submittedName>
</protein>
<evidence type="ECO:0000313" key="2">
    <source>
        <dbReference type="EMBL" id="EEG29315.1"/>
    </source>
</evidence>
<dbReference type="PANTHER" id="PTHR42924">
    <property type="entry name" value="EXONUCLEASE"/>
    <property type="match status" value="1"/>
</dbReference>
<feature type="domain" description="Polymerase/histidinol phosphatase N-terminal" evidence="1">
    <location>
        <begin position="21"/>
        <end position="86"/>
    </location>
</feature>
<reference evidence="2 3" key="2">
    <citation type="submission" date="2009-02" db="EMBL/GenBank/DDBJ databases">
        <title>Draft genome sequence of Clostridium methylpentosum (DSM 5476).</title>
        <authorList>
            <person name="Sudarsanam P."/>
            <person name="Ley R."/>
            <person name="Guruge J."/>
            <person name="Turnbaugh P.J."/>
            <person name="Mahowald M."/>
            <person name="Liep D."/>
            <person name="Gordon J."/>
        </authorList>
    </citation>
    <scope>NUCLEOTIDE SEQUENCE [LARGE SCALE GENOMIC DNA]</scope>
    <source>
        <strain evidence="2 3">DSM 5476</strain>
    </source>
</reference>
<gene>
    <name evidence="2" type="ORF">CLOSTMETH_03085</name>
</gene>
<sequence length="294" mass="33372">MNFWVIIKVRIIYTGGILMRGDLHCHTTLSDGSAGIGEVIANAKLVGVDFLAITDHDSTSSFNRARVIGERYGVHIIEGVELSAFDQKRGRRVHILCYRPLKPDRLLGICTRNTENRKRAGAEMAKRVLHKFPISPERITKYSSSSCIYRQHIMHALMDAGYTTSIYGELYDKLFRGEESCNVTMEYPDVYEVLATVHSAGGVAVMAHPPLYDSFELLDELIEQKLLDGIEVWHPKNREGDSERLLKTALEHDLIPTGGTDFHGMYNSVPVHIGEYYTPQKYLDRLFELQKEIQ</sequence>
<dbReference type="SUPFAM" id="SSF89550">
    <property type="entry name" value="PHP domain-like"/>
    <property type="match status" value="1"/>
</dbReference>
<accession>C0EGU1</accession>
<proteinExistence type="predicted"/>
<dbReference type="Gene3D" id="1.10.150.650">
    <property type="match status" value="1"/>
</dbReference>
<dbReference type="EC" id="3.1.3.-" evidence="2"/>
<dbReference type="GO" id="GO:0035312">
    <property type="term" value="F:5'-3' DNA exonuclease activity"/>
    <property type="evidence" value="ECO:0007669"/>
    <property type="project" value="TreeGrafter"/>
</dbReference>